<feature type="compositionally biased region" description="Basic residues" evidence="1">
    <location>
        <begin position="245"/>
        <end position="256"/>
    </location>
</feature>
<gene>
    <name evidence="3" type="ORF">NEMBOFW57_001782</name>
</gene>
<reference evidence="3" key="1">
    <citation type="submission" date="2023-02" db="EMBL/GenBank/DDBJ databases">
        <authorList>
            <person name="Palmer J.M."/>
        </authorList>
    </citation>
    <scope>NUCLEOTIDE SEQUENCE</scope>
    <source>
        <strain evidence="3">FW57</strain>
    </source>
</reference>
<keyword evidence="2" id="KW-1133">Transmembrane helix</keyword>
<evidence type="ECO:0000256" key="1">
    <source>
        <dbReference type="SAM" id="MobiDB-lite"/>
    </source>
</evidence>
<evidence type="ECO:0000313" key="4">
    <source>
        <dbReference type="Proteomes" id="UP001197093"/>
    </source>
</evidence>
<feature type="compositionally biased region" description="Low complexity" evidence="1">
    <location>
        <begin position="159"/>
        <end position="178"/>
    </location>
</feature>
<dbReference type="Proteomes" id="UP001197093">
    <property type="component" value="Unassembled WGS sequence"/>
</dbReference>
<feature type="region of interest" description="Disordered" evidence="1">
    <location>
        <begin position="70"/>
        <end position="233"/>
    </location>
</feature>
<feature type="compositionally biased region" description="Polar residues" evidence="1">
    <location>
        <begin position="95"/>
        <end position="125"/>
    </location>
</feature>
<evidence type="ECO:0000256" key="2">
    <source>
        <dbReference type="SAM" id="Phobius"/>
    </source>
</evidence>
<organism evidence="3 4">
    <name type="scientific">Staphylotrichum longicolle</name>
    <dbReference type="NCBI Taxonomy" id="669026"/>
    <lineage>
        <taxon>Eukaryota</taxon>
        <taxon>Fungi</taxon>
        <taxon>Dikarya</taxon>
        <taxon>Ascomycota</taxon>
        <taxon>Pezizomycotina</taxon>
        <taxon>Sordariomycetes</taxon>
        <taxon>Sordariomycetidae</taxon>
        <taxon>Sordariales</taxon>
        <taxon>Chaetomiaceae</taxon>
        <taxon>Staphylotrichum</taxon>
    </lineage>
</organism>
<comment type="caution">
    <text evidence="3">The sequence shown here is derived from an EMBL/GenBank/DDBJ whole genome shotgun (WGS) entry which is preliminary data.</text>
</comment>
<name>A0AAD4F245_9PEZI</name>
<protein>
    <submittedName>
        <fullName evidence="3">Uncharacterized protein</fullName>
    </submittedName>
</protein>
<evidence type="ECO:0000313" key="3">
    <source>
        <dbReference type="EMBL" id="KAG7291762.1"/>
    </source>
</evidence>
<feature type="region of interest" description="Disordered" evidence="1">
    <location>
        <begin position="245"/>
        <end position="292"/>
    </location>
</feature>
<feature type="compositionally biased region" description="Low complexity" evidence="1">
    <location>
        <begin position="136"/>
        <end position="145"/>
    </location>
</feature>
<feature type="compositionally biased region" description="Polar residues" evidence="1">
    <location>
        <begin position="192"/>
        <end position="208"/>
    </location>
</feature>
<accession>A0AAD4F245</accession>
<dbReference type="EMBL" id="JAHCVI010000001">
    <property type="protein sequence ID" value="KAG7291762.1"/>
    <property type="molecule type" value="Genomic_DNA"/>
</dbReference>
<keyword evidence="2" id="KW-0812">Transmembrane</keyword>
<proteinExistence type="predicted"/>
<dbReference type="AlphaFoldDB" id="A0AAD4F245"/>
<feature type="transmembrane region" description="Helical" evidence="2">
    <location>
        <begin position="35"/>
        <end position="58"/>
    </location>
</feature>
<keyword evidence="2" id="KW-0472">Membrane</keyword>
<keyword evidence="4" id="KW-1185">Reference proteome</keyword>
<sequence length="352" mass="37698">MHPFQQQQRTPAALAARPLARSMLVPRSTLSPGGIAGAVIGSVVGALLIAFCVFPFIVRARRRRLARHDDPGLAEMGQGPGGPIFPPQDLDDSSYKTGSGSGPETTTVHDIPQTTASDQKPQSALPQGVTVHHGLPSPTSSTTSPTDPPSHSNDRQAGSPLSATAPAPSPTESTSKSPRGSRATVDRESTRDFSTSDSYQPPSRQLTGIASVGITEEPESFDQPSGSPEHGVFPHLRESLRSLIHGHRSSHHRRDSKRSTLGGTDGARSPSVITNDVFQQPDPTPSGLEIDTETPGLAWDYYHDPTLGIELQGTKSFPRKDNWKRHMLKKHAIDPQNVTDEDFLGDVAMGET</sequence>